<reference evidence="2 3" key="1">
    <citation type="submission" date="2018-11" db="EMBL/GenBank/DDBJ databases">
        <authorList>
            <consortium name="Pathogen Informatics"/>
        </authorList>
    </citation>
    <scope>NUCLEOTIDE SEQUENCE [LARGE SCALE GENOMIC DNA]</scope>
</reference>
<protein>
    <submittedName>
        <fullName evidence="2">Uncharacterized protein</fullName>
    </submittedName>
</protein>
<dbReference type="Proteomes" id="UP000281553">
    <property type="component" value="Unassembled WGS sequence"/>
</dbReference>
<keyword evidence="1" id="KW-1133">Transmembrane helix</keyword>
<dbReference type="EMBL" id="UYRU01075023">
    <property type="protein sequence ID" value="VDN25350.1"/>
    <property type="molecule type" value="Genomic_DNA"/>
</dbReference>
<proteinExistence type="predicted"/>
<name>A0A3P7MG88_DIBLA</name>
<dbReference type="OrthoDB" id="6251630at2759"/>
<keyword evidence="3" id="KW-1185">Reference proteome</keyword>
<evidence type="ECO:0000313" key="2">
    <source>
        <dbReference type="EMBL" id="VDN25350.1"/>
    </source>
</evidence>
<keyword evidence="1" id="KW-0472">Membrane</keyword>
<keyword evidence="1" id="KW-0812">Transmembrane</keyword>
<evidence type="ECO:0000313" key="3">
    <source>
        <dbReference type="Proteomes" id="UP000281553"/>
    </source>
</evidence>
<gene>
    <name evidence="2" type="ORF">DILT_LOCUS14602</name>
</gene>
<feature type="non-terminal residue" evidence="2">
    <location>
        <position position="1"/>
    </location>
</feature>
<evidence type="ECO:0000256" key="1">
    <source>
        <dbReference type="SAM" id="Phobius"/>
    </source>
</evidence>
<organism evidence="2 3">
    <name type="scientific">Dibothriocephalus latus</name>
    <name type="common">Fish tapeworm</name>
    <name type="synonym">Diphyllobothrium latum</name>
    <dbReference type="NCBI Taxonomy" id="60516"/>
    <lineage>
        <taxon>Eukaryota</taxon>
        <taxon>Metazoa</taxon>
        <taxon>Spiralia</taxon>
        <taxon>Lophotrochozoa</taxon>
        <taxon>Platyhelminthes</taxon>
        <taxon>Cestoda</taxon>
        <taxon>Eucestoda</taxon>
        <taxon>Diphyllobothriidea</taxon>
        <taxon>Diphyllobothriidae</taxon>
        <taxon>Dibothriocephalus</taxon>
    </lineage>
</organism>
<feature type="transmembrane region" description="Helical" evidence="1">
    <location>
        <begin position="170"/>
        <end position="203"/>
    </location>
</feature>
<sequence length="224" mass="25276">NHYKYKAGSRGLDEESASRAAAAVSRPVKRKYKTRDGERLILTCPVRGSVHSPISWFFLDTDPEKAHNFTVTAFSKETFDKVASPAAWIALWREQLNLSDLFINSSGRVTLDPAFNIIYHEVRTADDTNRSNPGNMPRQHLACIHGDARKELFMRADWAGDIYIEAIPRWQYYFVITGIGTVLSTLMPAFLSISTVCIVIWVLNSEIKPKMEAATAGHAYRDTH</sequence>
<accession>A0A3P7MG88</accession>
<dbReference type="AlphaFoldDB" id="A0A3P7MG88"/>